<accession>A0ABV1SH61</accession>
<reference evidence="9 10" key="1">
    <citation type="submission" date="2024-06" db="EMBL/GenBank/DDBJ databases">
        <title>Thioclava kandeliae sp. nov. from a rhizosphere soil sample of Kandelia candel in a mangrove.</title>
        <authorList>
            <person name="Mu T."/>
        </authorList>
    </citation>
    <scope>NUCLEOTIDE SEQUENCE [LARGE SCALE GENOMIC DNA]</scope>
    <source>
        <strain evidence="9 10">CPCC 100088</strain>
    </source>
</reference>
<dbReference type="SUPFAM" id="SSF53448">
    <property type="entry name" value="Nucleotide-diphospho-sugar transferases"/>
    <property type="match status" value="1"/>
</dbReference>
<keyword evidence="3" id="KW-0808">Transferase</keyword>
<feature type="transmembrane region" description="Helical" evidence="8">
    <location>
        <begin position="203"/>
        <end position="223"/>
    </location>
</feature>
<dbReference type="Proteomes" id="UP001438953">
    <property type="component" value="Unassembled WGS sequence"/>
</dbReference>
<keyword evidence="6 8" id="KW-0472">Membrane</keyword>
<protein>
    <submittedName>
        <fullName evidence="9">Glycosyltransferase family 2 protein</fullName>
    </submittedName>
</protein>
<feature type="transmembrane region" description="Helical" evidence="8">
    <location>
        <begin position="229"/>
        <end position="247"/>
    </location>
</feature>
<feature type="transmembrane region" description="Helical" evidence="8">
    <location>
        <begin position="567"/>
        <end position="587"/>
    </location>
</feature>
<dbReference type="InterPro" id="IPR037257">
    <property type="entry name" value="T2SS_E_N_sf"/>
</dbReference>
<organism evidence="9 10">
    <name type="scientific">Thioclava kandeliae</name>
    <dbReference type="NCBI Taxonomy" id="3070818"/>
    <lineage>
        <taxon>Bacteria</taxon>
        <taxon>Pseudomonadati</taxon>
        <taxon>Pseudomonadota</taxon>
        <taxon>Alphaproteobacteria</taxon>
        <taxon>Rhodobacterales</taxon>
        <taxon>Paracoccaceae</taxon>
        <taxon>Thioclava</taxon>
    </lineage>
</organism>
<evidence type="ECO:0000256" key="2">
    <source>
        <dbReference type="ARBA" id="ARBA00022676"/>
    </source>
</evidence>
<dbReference type="Gene3D" id="3.90.550.10">
    <property type="entry name" value="Spore Coat Polysaccharide Biosynthesis Protein SpsA, Chain A"/>
    <property type="match status" value="1"/>
</dbReference>
<feature type="transmembrane region" description="Helical" evidence="8">
    <location>
        <begin position="522"/>
        <end position="547"/>
    </location>
</feature>
<keyword evidence="10" id="KW-1185">Reference proteome</keyword>
<dbReference type="EMBL" id="JAYWLC010000007">
    <property type="protein sequence ID" value="MER5172218.1"/>
    <property type="molecule type" value="Genomic_DNA"/>
</dbReference>
<evidence type="ECO:0000256" key="6">
    <source>
        <dbReference type="ARBA" id="ARBA00023136"/>
    </source>
</evidence>
<dbReference type="PANTHER" id="PTHR43867">
    <property type="entry name" value="CELLULOSE SYNTHASE CATALYTIC SUBUNIT A [UDP-FORMING]"/>
    <property type="match status" value="1"/>
</dbReference>
<keyword evidence="4 8" id="KW-0812">Transmembrane</keyword>
<dbReference type="InterPro" id="IPR050321">
    <property type="entry name" value="Glycosyltr_2/OpgH_subfam"/>
</dbReference>
<dbReference type="SUPFAM" id="SSF160246">
    <property type="entry name" value="EspE N-terminal domain-like"/>
    <property type="match status" value="1"/>
</dbReference>
<proteinExistence type="predicted"/>
<sequence>MKTTLYGQKAVSSDNLSDLTARLAKPKRRVPPPRRAQIGRTPLGQILVDMGYLSPGDLLKAVSLRGREEARLGDILIAHGWITETQLMDALAQQWNASPYDLAQDPPDPRLIDAIGAELCCTKVIAPVKRVGGATLVASAHPDLFDEIRKELPEAYGPYRMVISTERAITDSLLARRQTHMIRRAESRVASEMSCRLRDERRAAVFLFGLLFSTALGLIAMPLVVFSIITAWAILTLLLTTGLKLWAGITQIRHKDSLPTTGAAAPDRLPVISIMVPMFREPDIAPRLVARMSRLHYPRELLDLVLVVEEDDHMTRDALARADLPRWMRVLPVPDGPIRTKPRALNYALNFCRGSIIGVYDAEDAPHPDQLHTIARRFAHAPADVACLQGVLDYYNPSTNWLSRCFTIEYATWFRMILPGVAKAGFVVPLGGTTLFFRRKVLEDLGCWDAHNVTEDADLGVRLARKGYRTELVSTVTQEEANCRMLPWIKQRSRWLKGYAITWAVHMRDPKRLMRDLGPRRFWAFQVMFLGSLSQYVLAPLLWSFWLMVFGLPHPIEMLLSPFQIKLLVAGFITAELVNICLAVWAVRGESHRFLIPWVPTMQLYFPLGALAAWKAIYELIEKPFYWDKTTHGIFDLHITLPGTTNEQAPAMQASPPRPKRAPWIN</sequence>
<feature type="region of interest" description="Disordered" evidence="7">
    <location>
        <begin position="647"/>
        <end position="666"/>
    </location>
</feature>
<dbReference type="PANTHER" id="PTHR43867:SF2">
    <property type="entry name" value="CELLULOSE SYNTHASE CATALYTIC SUBUNIT A [UDP-FORMING]"/>
    <property type="match status" value="1"/>
</dbReference>
<keyword evidence="2" id="KW-0328">Glycosyltransferase</keyword>
<dbReference type="InterPro" id="IPR029044">
    <property type="entry name" value="Nucleotide-diphossugar_trans"/>
</dbReference>
<dbReference type="Pfam" id="PF13641">
    <property type="entry name" value="Glyco_tranf_2_3"/>
    <property type="match status" value="1"/>
</dbReference>
<evidence type="ECO:0000313" key="10">
    <source>
        <dbReference type="Proteomes" id="UP001438953"/>
    </source>
</evidence>
<name>A0ABV1SH61_9RHOB</name>
<evidence type="ECO:0000256" key="3">
    <source>
        <dbReference type="ARBA" id="ARBA00022679"/>
    </source>
</evidence>
<evidence type="ECO:0000256" key="4">
    <source>
        <dbReference type="ARBA" id="ARBA00022692"/>
    </source>
</evidence>
<evidence type="ECO:0000256" key="5">
    <source>
        <dbReference type="ARBA" id="ARBA00022989"/>
    </source>
</evidence>
<evidence type="ECO:0000256" key="8">
    <source>
        <dbReference type="SAM" id="Phobius"/>
    </source>
</evidence>
<dbReference type="RefSeq" id="WP_350936951.1">
    <property type="nucleotide sequence ID" value="NZ_JAYWLC010000007.1"/>
</dbReference>
<evidence type="ECO:0000313" key="9">
    <source>
        <dbReference type="EMBL" id="MER5172218.1"/>
    </source>
</evidence>
<evidence type="ECO:0000256" key="7">
    <source>
        <dbReference type="SAM" id="MobiDB-lite"/>
    </source>
</evidence>
<comment type="subcellular location">
    <subcellularLocation>
        <location evidence="1">Membrane</location>
        <topology evidence="1">Multi-pass membrane protein</topology>
    </subcellularLocation>
</comment>
<comment type="caution">
    <text evidence="9">The sequence shown here is derived from an EMBL/GenBank/DDBJ whole genome shotgun (WGS) entry which is preliminary data.</text>
</comment>
<gene>
    <name evidence="9" type="ORF">VSX56_10555</name>
</gene>
<evidence type="ECO:0000256" key="1">
    <source>
        <dbReference type="ARBA" id="ARBA00004141"/>
    </source>
</evidence>
<keyword evidence="5 8" id="KW-1133">Transmembrane helix</keyword>